<evidence type="ECO:0000313" key="3">
    <source>
        <dbReference type="Proteomes" id="UP000663825"/>
    </source>
</evidence>
<reference evidence="1" key="1">
    <citation type="submission" date="2021-02" db="EMBL/GenBank/DDBJ databases">
        <authorList>
            <person name="Nowell W R."/>
        </authorList>
    </citation>
    <scope>NUCLEOTIDE SEQUENCE</scope>
</reference>
<dbReference type="EMBL" id="CAJNXB010000253">
    <property type="protein sequence ID" value="CAF3040657.1"/>
    <property type="molecule type" value="Genomic_DNA"/>
</dbReference>
<dbReference type="AlphaFoldDB" id="A0A817LXC6"/>
<dbReference type="Proteomes" id="UP000663833">
    <property type="component" value="Unassembled WGS sequence"/>
</dbReference>
<evidence type="ECO:0000313" key="2">
    <source>
        <dbReference type="EMBL" id="CAF3333984.1"/>
    </source>
</evidence>
<gene>
    <name evidence="2" type="ORF">LUA448_LOCUS11459</name>
    <name evidence="1" type="ORF">TIS948_LOCUS3501</name>
</gene>
<accession>A0A817LXC6</accession>
<organism evidence="1 3">
    <name type="scientific">Rotaria socialis</name>
    <dbReference type="NCBI Taxonomy" id="392032"/>
    <lineage>
        <taxon>Eukaryota</taxon>
        <taxon>Metazoa</taxon>
        <taxon>Spiralia</taxon>
        <taxon>Gnathifera</taxon>
        <taxon>Rotifera</taxon>
        <taxon>Eurotatoria</taxon>
        <taxon>Bdelloidea</taxon>
        <taxon>Philodinida</taxon>
        <taxon>Philodinidae</taxon>
        <taxon>Rotaria</taxon>
    </lineage>
</organism>
<comment type="caution">
    <text evidence="1">The sequence shown here is derived from an EMBL/GenBank/DDBJ whole genome shotgun (WGS) entry which is preliminary data.</text>
</comment>
<dbReference type="EMBL" id="CAJNYD010001388">
    <property type="protein sequence ID" value="CAF3333984.1"/>
    <property type="molecule type" value="Genomic_DNA"/>
</dbReference>
<proteinExistence type="predicted"/>
<sequence length="83" mass="9490">MDNDDENMLCLSVNSTVQSYPAAQTSEDDENYDSDRIVDNSSSRLCSLQSEASGEQRKRLKGGGHKIKYADLDDRLFKWFKEH</sequence>
<name>A0A817LXC6_9BILA</name>
<evidence type="ECO:0000313" key="1">
    <source>
        <dbReference type="EMBL" id="CAF3040657.1"/>
    </source>
</evidence>
<dbReference type="Proteomes" id="UP000663825">
    <property type="component" value="Unassembled WGS sequence"/>
</dbReference>
<protein>
    <submittedName>
        <fullName evidence="1">Uncharacterized protein</fullName>
    </submittedName>
</protein>